<dbReference type="EMBL" id="MWPQ01000040">
    <property type="protein sequence ID" value="OPH82745.1"/>
    <property type="molecule type" value="Genomic_DNA"/>
</dbReference>
<proteinExistence type="inferred from homology"/>
<keyword evidence="6 7" id="KW-0472">Membrane</keyword>
<protein>
    <submittedName>
        <fullName evidence="8">Chromate transporter</fullName>
    </submittedName>
</protein>
<accession>A0A1V4HXZ1</accession>
<keyword evidence="4 7" id="KW-0812">Transmembrane</keyword>
<comment type="subcellular location">
    <subcellularLocation>
        <location evidence="1">Cell membrane</location>
        <topology evidence="1">Multi-pass membrane protein</topology>
    </subcellularLocation>
</comment>
<dbReference type="PANTHER" id="PTHR43663">
    <property type="entry name" value="CHROMATE TRANSPORT PROTEIN-RELATED"/>
    <property type="match status" value="1"/>
</dbReference>
<dbReference type="Pfam" id="PF02417">
    <property type="entry name" value="Chromate_transp"/>
    <property type="match status" value="1"/>
</dbReference>
<gene>
    <name evidence="8" type="ORF">B2M20_09335</name>
</gene>
<dbReference type="InterPro" id="IPR003370">
    <property type="entry name" value="Chromate_transpt"/>
</dbReference>
<keyword evidence="3" id="KW-1003">Cell membrane</keyword>
<evidence type="ECO:0000256" key="3">
    <source>
        <dbReference type="ARBA" id="ARBA00022475"/>
    </source>
</evidence>
<reference evidence="8 9" key="1">
    <citation type="submission" date="2017-02" db="EMBL/GenBank/DDBJ databases">
        <title>Genome sequence of the nitrite-oxidizing bacterium Nitrobacter vulgaris strain Ab1.</title>
        <authorList>
            <person name="Mellbye B.L."/>
            <person name="Davis E.W."/>
            <person name="Spieck E."/>
            <person name="Chang J.H."/>
            <person name="Bottomley P.J."/>
            <person name="Sayavedra-Soto L.A."/>
        </authorList>
    </citation>
    <scope>NUCLEOTIDE SEQUENCE [LARGE SCALE GENOMIC DNA]</scope>
    <source>
        <strain evidence="8 9">Ab1</strain>
    </source>
</reference>
<feature type="transmembrane region" description="Helical" evidence="7">
    <location>
        <begin position="118"/>
        <end position="138"/>
    </location>
</feature>
<organism evidence="8 9">
    <name type="scientific">Nitrobacter vulgaris</name>
    <dbReference type="NCBI Taxonomy" id="29421"/>
    <lineage>
        <taxon>Bacteria</taxon>
        <taxon>Pseudomonadati</taxon>
        <taxon>Pseudomonadota</taxon>
        <taxon>Alphaproteobacteria</taxon>
        <taxon>Hyphomicrobiales</taxon>
        <taxon>Nitrobacteraceae</taxon>
        <taxon>Nitrobacter</taxon>
    </lineage>
</organism>
<evidence type="ECO:0000256" key="2">
    <source>
        <dbReference type="ARBA" id="ARBA00005262"/>
    </source>
</evidence>
<keyword evidence="9" id="KW-1185">Reference proteome</keyword>
<dbReference type="AlphaFoldDB" id="A0A1V4HXZ1"/>
<dbReference type="GO" id="GO:0005886">
    <property type="term" value="C:plasma membrane"/>
    <property type="evidence" value="ECO:0007669"/>
    <property type="project" value="UniProtKB-SubCell"/>
</dbReference>
<dbReference type="GO" id="GO:0015109">
    <property type="term" value="F:chromate transmembrane transporter activity"/>
    <property type="evidence" value="ECO:0007669"/>
    <property type="project" value="InterPro"/>
</dbReference>
<keyword evidence="5 7" id="KW-1133">Transmembrane helix</keyword>
<evidence type="ECO:0000313" key="9">
    <source>
        <dbReference type="Proteomes" id="UP000189940"/>
    </source>
</evidence>
<evidence type="ECO:0000256" key="1">
    <source>
        <dbReference type="ARBA" id="ARBA00004651"/>
    </source>
</evidence>
<evidence type="ECO:0000256" key="7">
    <source>
        <dbReference type="SAM" id="Phobius"/>
    </source>
</evidence>
<comment type="caution">
    <text evidence="8">The sequence shown here is derived from an EMBL/GenBank/DDBJ whole genome shotgun (WGS) entry which is preliminary data.</text>
</comment>
<name>A0A1V4HXZ1_NITVU</name>
<evidence type="ECO:0000256" key="6">
    <source>
        <dbReference type="ARBA" id="ARBA00023136"/>
    </source>
</evidence>
<dbReference type="PANTHER" id="PTHR43663:SF1">
    <property type="entry name" value="CHROMATE TRANSPORTER"/>
    <property type="match status" value="1"/>
</dbReference>
<feature type="transmembrane region" description="Helical" evidence="7">
    <location>
        <begin position="52"/>
        <end position="78"/>
    </location>
</feature>
<feature type="transmembrane region" description="Helical" evidence="7">
    <location>
        <begin position="84"/>
        <end position="106"/>
    </location>
</feature>
<dbReference type="InterPro" id="IPR052518">
    <property type="entry name" value="CHR_Transporter"/>
</dbReference>
<evidence type="ECO:0000256" key="4">
    <source>
        <dbReference type="ARBA" id="ARBA00022692"/>
    </source>
</evidence>
<dbReference type="Proteomes" id="UP000189940">
    <property type="component" value="Unassembled WGS sequence"/>
</dbReference>
<sequence length="183" mass="19522">MSCMSMNQPTLKQLAGVFARYANFTLGGGSATTAVIHSEVVAKRRWISEEQFALSFALGRLTPGTNVLAFCVGVGWMLRRWSGAVVTLLASSIPCTSFVVIITILFSQWQENAFAQAAIKGAVAAAVAVTVKTVWTIAHPYFKTGKRLRVILIGASAFLLNVVVGISPIYVLVIAAVVGCFLP</sequence>
<evidence type="ECO:0000256" key="5">
    <source>
        <dbReference type="ARBA" id="ARBA00022989"/>
    </source>
</evidence>
<evidence type="ECO:0000313" key="8">
    <source>
        <dbReference type="EMBL" id="OPH82745.1"/>
    </source>
</evidence>
<comment type="similarity">
    <text evidence="2">Belongs to the chromate ion transporter (CHR) (TC 2.A.51) family.</text>
</comment>
<feature type="transmembrane region" description="Helical" evidence="7">
    <location>
        <begin position="150"/>
        <end position="182"/>
    </location>
</feature>